<name>A0ABS5RD10_9HYPH</name>
<reference evidence="2" key="1">
    <citation type="submission" date="2021-05" db="EMBL/GenBank/DDBJ databases">
        <authorList>
            <person name="Sun Q."/>
            <person name="Inoue M."/>
        </authorList>
    </citation>
    <scope>NUCLEOTIDE SEQUENCE</scope>
    <source>
        <strain evidence="2">VKM B-3255</strain>
    </source>
</reference>
<evidence type="ECO:0000313" key="2">
    <source>
        <dbReference type="EMBL" id="MBS9478724.1"/>
    </source>
</evidence>
<dbReference type="Proteomes" id="UP001166585">
    <property type="component" value="Unassembled WGS sequence"/>
</dbReference>
<evidence type="ECO:0000313" key="3">
    <source>
        <dbReference type="Proteomes" id="UP001166585"/>
    </source>
</evidence>
<feature type="transmembrane region" description="Helical" evidence="1">
    <location>
        <begin position="58"/>
        <end position="87"/>
    </location>
</feature>
<accession>A0ABS5RD10</accession>
<feature type="transmembrane region" description="Helical" evidence="1">
    <location>
        <begin position="99"/>
        <end position="116"/>
    </location>
</feature>
<dbReference type="EMBL" id="JAHCQH010000021">
    <property type="protein sequence ID" value="MBS9478724.1"/>
    <property type="molecule type" value="Genomic_DNA"/>
</dbReference>
<keyword evidence="1" id="KW-0812">Transmembrane</keyword>
<evidence type="ECO:0000256" key="1">
    <source>
        <dbReference type="SAM" id="Phobius"/>
    </source>
</evidence>
<protein>
    <submittedName>
        <fullName evidence="2">DUF2214 domain-containing protein</fullName>
    </submittedName>
</protein>
<proteinExistence type="predicted"/>
<comment type="caution">
    <text evidence="2">The sequence shown here is derived from an EMBL/GenBank/DDBJ whole genome shotgun (WGS) entry which is preliminary data.</text>
</comment>
<organism evidence="2 3">
    <name type="scientific">Ancylobacter radicis</name>
    <dbReference type="NCBI Taxonomy" id="2836179"/>
    <lineage>
        <taxon>Bacteria</taxon>
        <taxon>Pseudomonadati</taxon>
        <taxon>Pseudomonadota</taxon>
        <taxon>Alphaproteobacteria</taxon>
        <taxon>Hyphomicrobiales</taxon>
        <taxon>Xanthobacteraceae</taxon>
        <taxon>Ancylobacter</taxon>
    </lineage>
</organism>
<feature type="transmembrane region" description="Helical" evidence="1">
    <location>
        <begin position="24"/>
        <end position="46"/>
    </location>
</feature>
<dbReference type="RefSeq" id="WP_213756701.1">
    <property type="nucleotide sequence ID" value="NZ_JAHCQH010000021.1"/>
</dbReference>
<keyword evidence="1" id="KW-0472">Membrane</keyword>
<keyword evidence="1" id="KW-1133">Transmembrane helix</keyword>
<keyword evidence="3" id="KW-1185">Reference proteome</keyword>
<sequence>MDALTPFTEALAGWPGARALRASWVAYLLVNAAHILGIALLVGPILTLDARLLGLWRAVPLAVLAPLLTRVAAGGLGLALLTGFWLFTVQPADYLGNPAFLAKLALLALALANTGLQHSRPAWRTARAGGEVTAGVRLSAGLSALLWIAVLVAGRWIGFA</sequence>
<gene>
    <name evidence="2" type="ORF">KIP89_16565</name>
</gene>
<feature type="transmembrane region" description="Helical" evidence="1">
    <location>
        <begin position="136"/>
        <end position="157"/>
    </location>
</feature>